<keyword evidence="4" id="KW-0808">Transferase</keyword>
<evidence type="ECO:0000256" key="7">
    <source>
        <dbReference type="ARBA" id="ARBA00022737"/>
    </source>
</evidence>
<evidence type="ECO:0000256" key="1">
    <source>
        <dbReference type="ARBA" id="ARBA00004167"/>
    </source>
</evidence>
<feature type="transmembrane region" description="Helical" evidence="15">
    <location>
        <begin position="293"/>
        <end position="315"/>
    </location>
</feature>
<evidence type="ECO:0000256" key="8">
    <source>
        <dbReference type="ARBA" id="ARBA00022741"/>
    </source>
</evidence>
<keyword evidence="10 14" id="KW-0067">ATP-binding</keyword>
<dbReference type="HOGENOM" id="CLU_000288_35_7_1"/>
<feature type="signal peptide" evidence="16">
    <location>
        <begin position="1"/>
        <end position="24"/>
    </location>
</feature>
<evidence type="ECO:0000256" key="5">
    <source>
        <dbReference type="ARBA" id="ARBA00022692"/>
    </source>
</evidence>
<evidence type="ECO:0000256" key="10">
    <source>
        <dbReference type="ARBA" id="ARBA00022840"/>
    </source>
</evidence>
<evidence type="ECO:0000259" key="17">
    <source>
        <dbReference type="PROSITE" id="PS50011"/>
    </source>
</evidence>
<keyword evidence="11 15" id="KW-1133">Transmembrane helix</keyword>
<feature type="binding site" evidence="14">
    <location>
        <position position="385"/>
    </location>
    <ligand>
        <name>ATP</name>
        <dbReference type="ChEBI" id="CHEBI:30616"/>
    </ligand>
</feature>
<dbReference type="Pfam" id="PF01657">
    <property type="entry name" value="Stress-antifung"/>
    <property type="match status" value="2"/>
</dbReference>
<dbReference type="Proteomes" id="UP000008021">
    <property type="component" value="Chromosome 7"/>
</dbReference>
<dbReference type="SUPFAM" id="SSF56112">
    <property type="entry name" value="Protein kinase-like (PK-like)"/>
    <property type="match status" value="1"/>
</dbReference>
<comment type="subcellular location">
    <subcellularLocation>
        <location evidence="1">Membrane</location>
        <topology evidence="1">Single-pass membrane protein</topology>
    </subcellularLocation>
</comment>
<name>A0A0E0ECP7_9ORYZ</name>
<dbReference type="CDD" id="cd23509">
    <property type="entry name" value="Gnk2-like"/>
    <property type="match status" value="2"/>
</dbReference>
<dbReference type="GO" id="GO:0005524">
    <property type="term" value="F:ATP binding"/>
    <property type="evidence" value="ECO:0007669"/>
    <property type="project" value="UniProtKB-UniRule"/>
</dbReference>
<evidence type="ECO:0000256" key="9">
    <source>
        <dbReference type="ARBA" id="ARBA00022777"/>
    </source>
</evidence>
<evidence type="ECO:0000256" key="6">
    <source>
        <dbReference type="ARBA" id="ARBA00022729"/>
    </source>
</evidence>
<keyword evidence="6 16" id="KW-0732">Signal</keyword>
<proteinExistence type="predicted"/>
<reference evidence="19" key="1">
    <citation type="submission" date="2015-04" db="UniProtKB">
        <authorList>
            <consortium name="EnsemblPlants"/>
        </authorList>
    </citation>
    <scope>IDENTIFICATION</scope>
</reference>
<dbReference type="PROSITE" id="PS50011">
    <property type="entry name" value="PROTEIN_KINASE_DOM"/>
    <property type="match status" value="1"/>
</dbReference>
<keyword evidence="8 14" id="KW-0547">Nucleotide-binding</keyword>
<dbReference type="Pfam" id="PF00069">
    <property type="entry name" value="Pkinase"/>
    <property type="match status" value="1"/>
</dbReference>
<evidence type="ECO:0000256" key="14">
    <source>
        <dbReference type="PROSITE-ProRule" id="PRU10141"/>
    </source>
</evidence>
<feature type="domain" description="Gnk2-homologous" evidence="18">
    <location>
        <begin position="25"/>
        <end position="133"/>
    </location>
</feature>
<feature type="domain" description="Protein kinase" evidence="17">
    <location>
        <begin position="358"/>
        <end position="594"/>
    </location>
</feature>
<dbReference type="GO" id="GO:0004674">
    <property type="term" value="F:protein serine/threonine kinase activity"/>
    <property type="evidence" value="ECO:0007669"/>
    <property type="project" value="UniProtKB-KW"/>
</dbReference>
<dbReference type="FunFam" id="3.30.430.20:FF:000002">
    <property type="entry name" value="Cysteine-rich receptor-like protein kinase 10"/>
    <property type="match status" value="1"/>
</dbReference>
<dbReference type="AlphaFoldDB" id="A0A0E0ECP7"/>
<evidence type="ECO:0000256" key="13">
    <source>
        <dbReference type="ARBA" id="ARBA00023180"/>
    </source>
</evidence>
<keyword evidence="3" id="KW-0597">Phosphoprotein</keyword>
<feature type="domain" description="Gnk2-homologous" evidence="18">
    <location>
        <begin position="143"/>
        <end position="252"/>
    </location>
</feature>
<keyword evidence="12 15" id="KW-0472">Membrane</keyword>
<evidence type="ECO:0008006" key="21">
    <source>
        <dbReference type="Google" id="ProtNLM"/>
    </source>
</evidence>
<dbReference type="InterPro" id="IPR038408">
    <property type="entry name" value="GNK2_sf"/>
</dbReference>
<dbReference type="InterPro" id="IPR000719">
    <property type="entry name" value="Prot_kinase_dom"/>
</dbReference>
<dbReference type="InterPro" id="IPR001245">
    <property type="entry name" value="Ser-Thr/Tyr_kinase_cat_dom"/>
</dbReference>
<evidence type="ECO:0000256" key="2">
    <source>
        <dbReference type="ARBA" id="ARBA00022527"/>
    </source>
</evidence>
<dbReference type="Gene3D" id="3.30.200.20">
    <property type="entry name" value="Phosphorylase Kinase, domain 1"/>
    <property type="match status" value="1"/>
</dbReference>
<keyword evidence="2" id="KW-0723">Serine/threonine-protein kinase</keyword>
<keyword evidence="5 15" id="KW-0812">Transmembrane</keyword>
<evidence type="ECO:0000256" key="3">
    <source>
        <dbReference type="ARBA" id="ARBA00022553"/>
    </source>
</evidence>
<sequence length="630" mass="68505">MLRRSLVAHAVLLFAAVALPLAAAQPWPVCGRSAGTYTAGSTYETNLEDLAVTLRANASSSPTLFASGALGSAPDTVYGLLLCRGDLSSSDCADCGTNVLRDAGPTCNRTKDAILDAILVYNQCYAQFSDRGDFLAATNNSGAYSLLISGTNITSTDVAGYDRAVTELLNATVRYAVENSTKLFATGQRVGNDTGFSNIYSMAQCSPDLSPAQCRSCLDGLVAQWWKTFPLNGQGARVAGPRCYLRSELGPFYTGNPMVRLPVKADGLTPASAPAPDVVPAITGGKNNSGSKILVIILPIVSVAIIIAVISLCIWNARKKRRLAKAERHPGTDTNEDFESVKSTLLSLASLQVATDNFHESNKIGEGGFGAVYKGILHGQEVAVKRMAKGSNQGLEELKNELVLVAKLHHRNLVRLVGFCLDEGERLLIYEYMSNKSLDTFLFEQKRKLDWAVRFKIIEGIARGLQYLHQDSQKKIVHHQTRDVTNRIVGTFGYMAPEYVIRGQYSTKSDVFSFGILVLEIVIGQRNSGLCSAEQNEDLVWRHWTEGNIVEMIDYSLDRNYPEAEVQKCVNIGLLCVQQNPVDRPTMADVMILLNSDATSSLPAPMAHRPIYLSDGSSGYSQTVTQLSPR</sequence>
<evidence type="ECO:0000313" key="19">
    <source>
        <dbReference type="EnsemblPlants" id="OMERI07G14470.3"/>
    </source>
</evidence>
<dbReference type="Gene3D" id="3.30.430.20">
    <property type="entry name" value="Gnk2 domain, C-X8-C-X2-C motif"/>
    <property type="match status" value="2"/>
</dbReference>
<keyword evidence="9" id="KW-0418">Kinase</keyword>
<keyword evidence="20" id="KW-1185">Reference proteome</keyword>
<evidence type="ECO:0000256" key="15">
    <source>
        <dbReference type="SAM" id="Phobius"/>
    </source>
</evidence>
<dbReference type="PROSITE" id="PS00107">
    <property type="entry name" value="PROTEIN_KINASE_ATP"/>
    <property type="match status" value="1"/>
</dbReference>
<evidence type="ECO:0000256" key="16">
    <source>
        <dbReference type="SAM" id="SignalP"/>
    </source>
</evidence>
<evidence type="ECO:0000256" key="12">
    <source>
        <dbReference type="ARBA" id="ARBA00023136"/>
    </source>
</evidence>
<accession>A0A0E0ECP7</accession>
<protein>
    <recommendedName>
        <fullName evidence="21">Protein kinase domain-containing protein</fullName>
    </recommendedName>
</protein>
<evidence type="ECO:0000256" key="4">
    <source>
        <dbReference type="ARBA" id="ARBA00022679"/>
    </source>
</evidence>
<dbReference type="PANTHER" id="PTHR27002:SF428">
    <property type="entry name" value="OS07G0541900 PROTEIN"/>
    <property type="match status" value="1"/>
</dbReference>
<dbReference type="PROSITE" id="PS51473">
    <property type="entry name" value="GNK2"/>
    <property type="match status" value="2"/>
</dbReference>
<keyword evidence="13" id="KW-0325">Glycoprotein</keyword>
<reference evidence="19" key="2">
    <citation type="submission" date="2018-05" db="EMBL/GenBank/DDBJ databases">
        <title>OmerRS3 (Oryza meridionalis Reference Sequence Version 3).</title>
        <authorList>
            <person name="Zhang J."/>
            <person name="Kudrna D."/>
            <person name="Lee S."/>
            <person name="Talag J."/>
            <person name="Welchert J."/>
            <person name="Wing R.A."/>
        </authorList>
    </citation>
    <scope>NUCLEOTIDE SEQUENCE [LARGE SCALE GENOMIC DNA]</scope>
    <source>
        <strain evidence="19">cv. OR44</strain>
    </source>
</reference>
<dbReference type="EnsemblPlants" id="OMERI07G14470.3">
    <property type="protein sequence ID" value="OMERI07G14470.3"/>
    <property type="gene ID" value="OMERI07G14470"/>
</dbReference>
<dbReference type="InterPro" id="IPR002902">
    <property type="entry name" value="GNK2"/>
</dbReference>
<dbReference type="Pfam" id="PF07714">
    <property type="entry name" value="PK_Tyr_Ser-Thr"/>
    <property type="match status" value="1"/>
</dbReference>
<evidence type="ECO:0000256" key="11">
    <source>
        <dbReference type="ARBA" id="ARBA00022989"/>
    </source>
</evidence>
<keyword evidence="7" id="KW-0677">Repeat</keyword>
<dbReference type="PANTHER" id="PTHR27002">
    <property type="entry name" value="RECEPTOR-LIKE SERINE/THREONINE-PROTEIN KINASE SD1-8"/>
    <property type="match status" value="1"/>
</dbReference>
<dbReference type="InterPro" id="IPR011009">
    <property type="entry name" value="Kinase-like_dom_sf"/>
</dbReference>
<dbReference type="Gene3D" id="1.10.510.10">
    <property type="entry name" value="Transferase(Phosphotransferase) domain 1"/>
    <property type="match status" value="2"/>
</dbReference>
<dbReference type="Gramene" id="OMERI07G14470.3">
    <property type="protein sequence ID" value="OMERI07G14470.3"/>
    <property type="gene ID" value="OMERI07G14470"/>
</dbReference>
<dbReference type="FunFam" id="3.30.200.20:FF:000142">
    <property type="entry name" value="Cysteine-rich receptor-like protein kinase 10"/>
    <property type="match status" value="1"/>
</dbReference>
<dbReference type="GO" id="GO:0005886">
    <property type="term" value="C:plasma membrane"/>
    <property type="evidence" value="ECO:0007669"/>
    <property type="project" value="TreeGrafter"/>
</dbReference>
<feature type="chain" id="PRO_5002358039" description="Protein kinase domain-containing protein" evidence="16">
    <location>
        <begin position="25"/>
        <end position="630"/>
    </location>
</feature>
<dbReference type="InterPro" id="IPR017441">
    <property type="entry name" value="Protein_kinase_ATP_BS"/>
</dbReference>
<evidence type="ECO:0000313" key="20">
    <source>
        <dbReference type="Proteomes" id="UP000008021"/>
    </source>
</evidence>
<organism evidence="19">
    <name type="scientific">Oryza meridionalis</name>
    <dbReference type="NCBI Taxonomy" id="40149"/>
    <lineage>
        <taxon>Eukaryota</taxon>
        <taxon>Viridiplantae</taxon>
        <taxon>Streptophyta</taxon>
        <taxon>Embryophyta</taxon>
        <taxon>Tracheophyta</taxon>
        <taxon>Spermatophyta</taxon>
        <taxon>Magnoliopsida</taxon>
        <taxon>Liliopsida</taxon>
        <taxon>Poales</taxon>
        <taxon>Poaceae</taxon>
        <taxon>BOP clade</taxon>
        <taxon>Oryzoideae</taxon>
        <taxon>Oryzeae</taxon>
        <taxon>Oryzinae</taxon>
        <taxon>Oryza</taxon>
    </lineage>
</organism>
<evidence type="ECO:0000259" key="18">
    <source>
        <dbReference type="PROSITE" id="PS51473"/>
    </source>
</evidence>